<evidence type="ECO:0000313" key="7">
    <source>
        <dbReference type="EMBL" id="AZQ93401.1"/>
    </source>
</evidence>
<keyword evidence="3" id="KW-0201">Cytochrome c-type biogenesis</keyword>
<dbReference type="Proteomes" id="UP000280228">
    <property type="component" value="Chromosome"/>
</dbReference>
<dbReference type="GeneID" id="66585337"/>
<keyword evidence="2" id="KW-0677">Repeat</keyword>
<accession>A0A3A9LXN8</accession>
<reference evidence="7 8" key="1">
    <citation type="submission" date="2018-12" db="EMBL/GenBank/DDBJ databases">
        <title>Persistence of Moraxella catarrhalis in Chronic Obstructive Pulmonary Disease and Regulation of the Hag/MID Adhesin.</title>
        <authorList>
            <person name="Murphy T."/>
            <person name="Zhao X."/>
            <person name="Vyas G."/>
            <person name="Aluvathingal J."/>
            <person name="Nadendla S."/>
            <person name="Tallon L."/>
            <person name="Tettelin H."/>
        </authorList>
    </citation>
    <scope>NUCLEOTIDE SEQUENCE [LARGE SCALE GENOMIC DNA]</scope>
    <source>
        <strain evidence="7 8">46P58B1</strain>
    </source>
</reference>
<protein>
    <submittedName>
        <fullName evidence="7">Cytochrome c-type biogenesis protein CcmI</fullName>
    </submittedName>
</protein>
<dbReference type="InterPro" id="IPR011990">
    <property type="entry name" value="TPR-like_helical_dom_sf"/>
</dbReference>
<dbReference type="NCBIfam" id="TIGR03142">
    <property type="entry name" value="cytochro_ccmI"/>
    <property type="match status" value="1"/>
</dbReference>
<feature type="domain" description="Cytochrome c-type biogenesis protein H TPR" evidence="6">
    <location>
        <begin position="150"/>
        <end position="272"/>
    </location>
</feature>
<dbReference type="InterPro" id="IPR056413">
    <property type="entry name" value="TPR_CcmH_CycH"/>
</dbReference>
<comment type="subcellular location">
    <subcellularLocation>
        <location evidence="1">Cell envelope</location>
    </subcellularLocation>
</comment>
<evidence type="ECO:0000256" key="3">
    <source>
        <dbReference type="ARBA" id="ARBA00022748"/>
    </source>
</evidence>
<dbReference type="RefSeq" id="WP_049149265.1">
    <property type="nucleotide sequence ID" value="NZ_CP018059.1"/>
</dbReference>
<keyword evidence="4" id="KW-0802">TPR repeat</keyword>
<evidence type="ECO:0000256" key="2">
    <source>
        <dbReference type="ARBA" id="ARBA00022737"/>
    </source>
</evidence>
<dbReference type="SUPFAM" id="SSF48452">
    <property type="entry name" value="TPR-like"/>
    <property type="match status" value="1"/>
</dbReference>
<evidence type="ECO:0000259" key="5">
    <source>
        <dbReference type="Pfam" id="PF23892"/>
    </source>
</evidence>
<dbReference type="InterPro" id="IPR056412">
    <property type="entry name" value="Ig_CycH"/>
</dbReference>
<dbReference type="PANTHER" id="PTHR47870:SF1">
    <property type="entry name" value="CYTOCHROME C-TYPE BIOGENESIS PROTEIN CCMH"/>
    <property type="match status" value="1"/>
</dbReference>
<dbReference type="InterPro" id="IPR017560">
    <property type="entry name" value="Cyt_c_biogenesis_CcmI"/>
</dbReference>
<organism evidence="7 8">
    <name type="scientific">Moraxella catarrhalis</name>
    <name type="common">Branhamella catarrhalis</name>
    <dbReference type="NCBI Taxonomy" id="480"/>
    <lineage>
        <taxon>Bacteria</taxon>
        <taxon>Pseudomonadati</taxon>
        <taxon>Pseudomonadota</taxon>
        <taxon>Gammaproteobacteria</taxon>
        <taxon>Moraxellales</taxon>
        <taxon>Moraxellaceae</taxon>
        <taxon>Moraxella</taxon>
    </lineage>
</organism>
<evidence type="ECO:0000256" key="4">
    <source>
        <dbReference type="ARBA" id="ARBA00022803"/>
    </source>
</evidence>
<gene>
    <name evidence="7" type="primary">ccmI</name>
    <name evidence="7" type="ORF">EJK53_1358</name>
</gene>
<dbReference type="GO" id="GO:0017004">
    <property type="term" value="P:cytochrome complex assembly"/>
    <property type="evidence" value="ECO:0007669"/>
    <property type="project" value="UniProtKB-KW"/>
</dbReference>
<dbReference type="Gene3D" id="1.25.40.10">
    <property type="entry name" value="Tetratricopeptide repeat domain"/>
    <property type="match status" value="1"/>
</dbReference>
<sequence length="420" mass="45676">MTPSLILFFSLCAVLTVLLSLVVILPWRKVGVSSDNQLMAINVQIFGERIAELDADKAAGVIDEASYQTQITELKRQLIDAQTTTEAQTPVGIKGRAIIMIWIPILAVIAYMMTADRTAVFTLWQAQDKVGQVADDLLTGKIDVPPEWAAKESTALISAMQTNVHRNADDANRWMRLSELFMMLEAQPQALEALARANRLQPDNEEIALTYAQTNFFINEGRMDATTHKILTQILTQTPNHEGAMMMMAMGEVRAGNYPNAKAWIARLRSSLMARSGDHSEALASLDKLVENIDNQQAAVAQGVTITINLAPALVDKLRPDDVLFVSISGQSGGAPYAVKKLPASELMSQQAVSVTLSDMDAMMPTRILSSARQAGEALVVNARISHLGDAMPKAGDLAANPIILDKQTEVSLMISQIVP</sequence>
<evidence type="ECO:0000259" key="6">
    <source>
        <dbReference type="Pfam" id="PF23914"/>
    </source>
</evidence>
<evidence type="ECO:0000313" key="8">
    <source>
        <dbReference type="Proteomes" id="UP000280228"/>
    </source>
</evidence>
<dbReference type="Pfam" id="PF23892">
    <property type="entry name" value="Ig_CycH"/>
    <property type="match status" value="1"/>
</dbReference>
<name>A0A3A9LXN8_MORCA</name>
<dbReference type="InterPro" id="IPR019734">
    <property type="entry name" value="TPR_rpt"/>
</dbReference>
<dbReference type="GO" id="GO:0030313">
    <property type="term" value="C:cell envelope"/>
    <property type="evidence" value="ECO:0007669"/>
    <property type="project" value="UniProtKB-SubCell"/>
</dbReference>
<dbReference type="EMBL" id="CP034662">
    <property type="protein sequence ID" value="AZQ93401.1"/>
    <property type="molecule type" value="Genomic_DNA"/>
</dbReference>
<dbReference type="InterPro" id="IPR051263">
    <property type="entry name" value="C-type_cytochrome_biogenesis"/>
</dbReference>
<dbReference type="Pfam" id="PF23914">
    <property type="entry name" value="TPR_CcmH_CycH"/>
    <property type="match status" value="1"/>
</dbReference>
<dbReference type="PANTHER" id="PTHR47870">
    <property type="entry name" value="CYTOCHROME C-TYPE BIOGENESIS PROTEIN CCMH"/>
    <property type="match status" value="1"/>
</dbReference>
<evidence type="ECO:0000256" key="1">
    <source>
        <dbReference type="ARBA" id="ARBA00004196"/>
    </source>
</evidence>
<dbReference type="GO" id="GO:0005886">
    <property type="term" value="C:plasma membrane"/>
    <property type="evidence" value="ECO:0007669"/>
    <property type="project" value="TreeGrafter"/>
</dbReference>
<feature type="domain" description="Cytochrome c-type biogenesis protein H Ig-like" evidence="5">
    <location>
        <begin position="304"/>
        <end position="415"/>
    </location>
</feature>
<dbReference type="PROSITE" id="PS50005">
    <property type="entry name" value="TPR"/>
    <property type="match status" value="1"/>
</dbReference>
<proteinExistence type="predicted"/>
<dbReference type="AlphaFoldDB" id="A0A3A9LXN8"/>